<gene>
    <name evidence="2" type="ORF">BOX15_Mlig023064g3</name>
</gene>
<dbReference type="AlphaFoldDB" id="A0A267GTL8"/>
<accession>A0A267GTL8</accession>
<evidence type="ECO:0000313" key="3">
    <source>
        <dbReference type="Proteomes" id="UP000215902"/>
    </source>
</evidence>
<feature type="domain" description="Endonuclease/exonuclease/phosphatase" evidence="1">
    <location>
        <begin position="27"/>
        <end position="333"/>
    </location>
</feature>
<dbReference type="Proteomes" id="UP000215902">
    <property type="component" value="Unassembled WGS sequence"/>
</dbReference>
<reference evidence="2 3" key="1">
    <citation type="submission" date="2017-06" db="EMBL/GenBank/DDBJ databases">
        <title>A platform for efficient transgenesis in Macrostomum lignano, a flatworm model organism for stem cell research.</title>
        <authorList>
            <person name="Berezikov E."/>
        </authorList>
    </citation>
    <scope>NUCLEOTIDE SEQUENCE [LARGE SCALE GENOMIC DNA]</scope>
    <source>
        <strain evidence="2">DV1</strain>
        <tissue evidence="2">Whole organism</tissue>
    </source>
</reference>
<dbReference type="InterPro" id="IPR005135">
    <property type="entry name" value="Endo/exonuclease/phosphatase"/>
</dbReference>
<dbReference type="InterPro" id="IPR050410">
    <property type="entry name" value="CCR4/nocturin_mRNA_transcr"/>
</dbReference>
<dbReference type="Gene3D" id="3.60.10.10">
    <property type="entry name" value="Endonuclease/exonuclease/phosphatase"/>
    <property type="match status" value="1"/>
</dbReference>
<feature type="non-terminal residue" evidence="2">
    <location>
        <position position="1"/>
    </location>
</feature>
<dbReference type="Pfam" id="PF03372">
    <property type="entry name" value="Exo_endo_phos"/>
    <property type="match status" value="1"/>
</dbReference>
<proteinExistence type="predicted"/>
<dbReference type="InterPro" id="IPR036691">
    <property type="entry name" value="Endo/exonu/phosph_ase_sf"/>
</dbReference>
<dbReference type="PANTHER" id="PTHR12121:SF100">
    <property type="entry name" value="POLY(A)-SPECIFIC RIBONUCLEASE"/>
    <property type="match status" value="1"/>
</dbReference>
<dbReference type="PANTHER" id="PTHR12121">
    <property type="entry name" value="CARBON CATABOLITE REPRESSOR PROTEIN 4"/>
    <property type="match status" value="1"/>
</dbReference>
<evidence type="ECO:0000313" key="2">
    <source>
        <dbReference type="EMBL" id="PAA88649.1"/>
    </source>
</evidence>
<dbReference type="SUPFAM" id="SSF56219">
    <property type="entry name" value="DNase I-like"/>
    <property type="match status" value="1"/>
</dbReference>
<dbReference type="OrthoDB" id="428734at2759"/>
<comment type="caution">
    <text evidence="2">The sequence shown here is derived from an EMBL/GenBank/DDBJ whole genome shotgun (WGS) entry which is preliminary data.</text>
</comment>
<evidence type="ECO:0000259" key="1">
    <source>
        <dbReference type="Pfam" id="PF03372"/>
    </source>
</evidence>
<protein>
    <recommendedName>
        <fullName evidence="1">Endonuclease/exonuclease/phosphatase domain-containing protein</fullName>
    </recommendedName>
</protein>
<organism evidence="2 3">
    <name type="scientific">Macrostomum lignano</name>
    <dbReference type="NCBI Taxonomy" id="282301"/>
    <lineage>
        <taxon>Eukaryota</taxon>
        <taxon>Metazoa</taxon>
        <taxon>Spiralia</taxon>
        <taxon>Lophotrochozoa</taxon>
        <taxon>Platyhelminthes</taxon>
        <taxon>Rhabditophora</taxon>
        <taxon>Macrostomorpha</taxon>
        <taxon>Macrostomida</taxon>
        <taxon>Macrostomidae</taxon>
        <taxon>Macrostomum</taxon>
    </lineage>
</organism>
<dbReference type="STRING" id="282301.A0A267GTL8"/>
<dbReference type="GO" id="GO:0000175">
    <property type="term" value="F:3'-5'-RNA exonuclease activity"/>
    <property type="evidence" value="ECO:0007669"/>
    <property type="project" value="TreeGrafter"/>
</dbReference>
<sequence length="343" mass="36795">ADSWSPYRREWAGPGAGGGPDLLTVCTYNILNEKFVHLAGYEYCSPELKTSAFRWRRIVAELAEFQADLVGFQEVNYEAMAATDTCDRLKAMGYRCVSSPIESSVALLTIYRPERLTVLESRTALLHVLAADLPGFRADALPELSAGGYSAQLTAFRQPGDSPVLVAANLHARWENFAKPAVKRLQLLAVWRAAVAMATSHAGLCGRPGPVLLLGDFNSRPLDSPYAMLSGRRAEVGDADEADESPECVKQFAAAAAAGCSGQLSQPLLSVYATVTGGEPPSTSHCVDIDGESFGCLDYVWLGGHGLRPAAALLLPPPELVKNLPDERFPSDHLPVAVRLAPC</sequence>
<name>A0A267GTL8_9PLAT</name>
<keyword evidence="3" id="KW-1185">Reference proteome</keyword>
<dbReference type="EMBL" id="NIVC01000180">
    <property type="protein sequence ID" value="PAA88649.1"/>
    <property type="molecule type" value="Genomic_DNA"/>
</dbReference>